<dbReference type="Pfam" id="PF18962">
    <property type="entry name" value="Por_Secre_tail"/>
    <property type="match status" value="1"/>
</dbReference>
<organism evidence="3 4">
    <name type="scientific">Natronogracilivirga saccharolytica</name>
    <dbReference type="NCBI Taxonomy" id="2812953"/>
    <lineage>
        <taxon>Bacteria</taxon>
        <taxon>Pseudomonadati</taxon>
        <taxon>Balneolota</taxon>
        <taxon>Balneolia</taxon>
        <taxon>Balneolales</taxon>
        <taxon>Cyclonatronaceae</taxon>
        <taxon>Natronogracilivirga</taxon>
    </lineage>
</organism>
<feature type="domain" description="Secretion system C-terminal sorting" evidence="2">
    <location>
        <begin position="487"/>
        <end position="559"/>
    </location>
</feature>
<dbReference type="AlphaFoldDB" id="A0A8J7RLI7"/>
<dbReference type="RefSeq" id="WP_210512356.1">
    <property type="nucleotide sequence ID" value="NZ_JAFIDN010000008.1"/>
</dbReference>
<evidence type="ECO:0000313" key="3">
    <source>
        <dbReference type="EMBL" id="MBP3193065.1"/>
    </source>
</evidence>
<keyword evidence="3" id="KW-0326">Glycosidase</keyword>
<keyword evidence="3" id="KW-0378">Hydrolase</keyword>
<feature type="domain" description="Phosphodiester glycosidase" evidence="1">
    <location>
        <begin position="202"/>
        <end position="373"/>
    </location>
</feature>
<name>A0A8J7RLI7_9BACT</name>
<proteinExistence type="predicted"/>
<dbReference type="Gene3D" id="2.60.40.4070">
    <property type="match status" value="1"/>
</dbReference>
<comment type="caution">
    <text evidence="3">The sequence shown here is derived from an EMBL/GenBank/DDBJ whole genome shotgun (WGS) entry which is preliminary data.</text>
</comment>
<reference evidence="3" key="1">
    <citation type="submission" date="2021-02" db="EMBL/GenBank/DDBJ databases">
        <title>Natronogracilivirga saccharolytica gen. nov. sp. nov. a new anaerobic, haloalkiliphilic carbohydrate-fermenting bacterium from soda lake and proposing of Cyclonatronumiaceae fam. nov. in the phylum Balneolaeota.</title>
        <authorList>
            <person name="Zhilina T.N."/>
            <person name="Sorokin D.Y."/>
            <person name="Zavarzina D.G."/>
            <person name="Toshchakov S.V."/>
            <person name="Kublanov I.V."/>
        </authorList>
    </citation>
    <scope>NUCLEOTIDE SEQUENCE</scope>
    <source>
        <strain evidence="3">Z-1702</strain>
    </source>
</reference>
<dbReference type="InterPro" id="IPR026444">
    <property type="entry name" value="Secre_tail"/>
</dbReference>
<evidence type="ECO:0000259" key="1">
    <source>
        <dbReference type="Pfam" id="PF09992"/>
    </source>
</evidence>
<dbReference type="NCBIfam" id="TIGR04183">
    <property type="entry name" value="Por_Secre_tail"/>
    <property type="match status" value="1"/>
</dbReference>
<evidence type="ECO:0000259" key="2">
    <source>
        <dbReference type="Pfam" id="PF18962"/>
    </source>
</evidence>
<dbReference type="PANTHER" id="PTHR40446">
    <property type="entry name" value="N-ACETYLGLUCOSAMINE-1-PHOSPHODIESTER ALPHA-N-ACETYLGLUCOSAMINIDASE"/>
    <property type="match status" value="1"/>
</dbReference>
<sequence>MLPPAQAADTTRTVVGPGAVHIHIHDPSQPVHIEILEFDISHPENSLTTVLANDQLISSNEQVKSMSDRNTGDGHLVIGALNGDYYGTSYPFDKLRNGQIIDNKYVFGGFRNRSSFGMTDDGKPVIDILNFFGHIELPNSDTYEIERLNRAPVDSGLVIYNHYLAPDTRSDASTTEWRLVPLDDIATNRPVTFEVTEVERHQGSMTIQEDTYVLTGTNAIADSVYKYLSAGDQVTVTLGVQPSMHEELAGKSISELMGGGPRLLTNGERATTQFVGFEGFGENHSGERHPRSAVGFSKDSTKIYFVAVDGRQHHSRGATMREMADIMKGIGAWNAVNLDGGGSTTLVVRDEPVNDHDRSFGLGTFRSVANGILAVARINYDEITSHVSISPKEAVIDTSETEQFTASLIDNWDYALPGAEDGFTWELIDLEGNIDASGRFAPSDYGEGYIVTHYGELSDTASVTVREPVSTEPVSDRPLAFVLHQNYPNPFNPDTRISYELPETAHVQITVYDILGRPVSVLVSEEQQAGTHQVRFDASGLSSGTYIYELSSGNYIERKTMTLMK</sequence>
<dbReference type="Proteomes" id="UP000673975">
    <property type="component" value="Unassembled WGS sequence"/>
</dbReference>
<dbReference type="Pfam" id="PF09992">
    <property type="entry name" value="NAGPA"/>
    <property type="match status" value="1"/>
</dbReference>
<gene>
    <name evidence="3" type="ORF">NATSA_10355</name>
</gene>
<accession>A0A8J7RLI7</accession>
<dbReference type="EMBL" id="JAFIDN010000008">
    <property type="protein sequence ID" value="MBP3193065.1"/>
    <property type="molecule type" value="Genomic_DNA"/>
</dbReference>
<evidence type="ECO:0000313" key="4">
    <source>
        <dbReference type="Proteomes" id="UP000673975"/>
    </source>
</evidence>
<dbReference type="InterPro" id="IPR018711">
    <property type="entry name" value="NAGPA"/>
</dbReference>
<dbReference type="GO" id="GO:0016798">
    <property type="term" value="F:hydrolase activity, acting on glycosyl bonds"/>
    <property type="evidence" value="ECO:0007669"/>
    <property type="project" value="UniProtKB-KW"/>
</dbReference>
<dbReference type="PANTHER" id="PTHR40446:SF2">
    <property type="entry name" value="N-ACETYLGLUCOSAMINE-1-PHOSPHODIESTER ALPHA-N-ACETYLGLUCOSAMINIDASE"/>
    <property type="match status" value="1"/>
</dbReference>
<protein>
    <submittedName>
        <fullName evidence="3">Phosphodiester glycosidase family protein</fullName>
    </submittedName>
</protein>
<keyword evidence="4" id="KW-1185">Reference proteome</keyword>